<dbReference type="SUPFAM" id="SSF52499">
    <property type="entry name" value="Isochorismatase-like hydrolases"/>
    <property type="match status" value="1"/>
</dbReference>
<comment type="caution">
    <text evidence="4">The sequence shown here is derived from an EMBL/GenBank/DDBJ whole genome shotgun (WGS) entry which is preliminary data.</text>
</comment>
<reference evidence="4" key="2">
    <citation type="journal article" date="2023" name="IMA Fungus">
        <title>Comparative genomic study of the Penicillium genus elucidates a diverse pangenome and 15 lateral gene transfer events.</title>
        <authorList>
            <person name="Petersen C."/>
            <person name="Sorensen T."/>
            <person name="Nielsen M.R."/>
            <person name="Sondergaard T.E."/>
            <person name="Sorensen J.L."/>
            <person name="Fitzpatrick D.A."/>
            <person name="Frisvad J.C."/>
            <person name="Nielsen K.L."/>
        </authorList>
    </citation>
    <scope>NUCLEOTIDE SEQUENCE</scope>
    <source>
        <strain evidence="4">IBT 16125</strain>
    </source>
</reference>
<dbReference type="AlphaFoldDB" id="A0AAD6G7J7"/>
<evidence type="ECO:0000313" key="4">
    <source>
        <dbReference type="EMBL" id="KAJ5461257.1"/>
    </source>
</evidence>
<dbReference type="EMBL" id="JAPVEA010000002">
    <property type="protein sequence ID" value="KAJ5461257.1"/>
    <property type="molecule type" value="Genomic_DNA"/>
</dbReference>
<protein>
    <recommendedName>
        <fullName evidence="3">Isochorismatase-like domain-containing protein</fullName>
    </recommendedName>
</protein>
<keyword evidence="5" id="KW-1185">Reference proteome</keyword>
<dbReference type="InterPro" id="IPR000868">
    <property type="entry name" value="Isochorismatase-like_dom"/>
</dbReference>
<reference evidence="4" key="1">
    <citation type="submission" date="2022-12" db="EMBL/GenBank/DDBJ databases">
        <authorList>
            <person name="Petersen C."/>
        </authorList>
    </citation>
    <scope>NUCLEOTIDE SEQUENCE</scope>
    <source>
        <strain evidence="4">IBT 16125</strain>
    </source>
</reference>
<organism evidence="4 5">
    <name type="scientific">Penicillium daleae</name>
    <dbReference type="NCBI Taxonomy" id="63821"/>
    <lineage>
        <taxon>Eukaryota</taxon>
        <taxon>Fungi</taxon>
        <taxon>Dikarya</taxon>
        <taxon>Ascomycota</taxon>
        <taxon>Pezizomycotina</taxon>
        <taxon>Eurotiomycetes</taxon>
        <taxon>Eurotiomycetidae</taxon>
        <taxon>Eurotiales</taxon>
        <taxon>Aspergillaceae</taxon>
        <taxon>Penicillium</taxon>
    </lineage>
</organism>
<gene>
    <name evidence="4" type="ORF">N7458_002809</name>
</gene>
<sequence>MAPQIDLNLPTALILIDNQSAFTHPQTVSHWGASRSNPHYEANLQSLLSTFRDAQASSSTPLEVIHVFHSSDSSSSPLHASHPAGGIRPLEFAVPVADGSEPVFWKNVNSSFIGTNLESYLRERAIRQIICAGLTTDHCVSTTVRMAANLGVVDRLLDDGPVRFRPDGSRENEVRVEKGRIFLVSDATATFSKGDFDAETVHQVSVASLDGEFADVIGTEEVVRALKDIKKT</sequence>
<dbReference type="InterPro" id="IPR036380">
    <property type="entry name" value="Isochorismatase-like_sf"/>
</dbReference>
<evidence type="ECO:0000256" key="2">
    <source>
        <dbReference type="ARBA" id="ARBA00022801"/>
    </source>
</evidence>
<proteinExistence type="inferred from homology"/>
<dbReference type="Pfam" id="PF00857">
    <property type="entry name" value="Isochorismatase"/>
    <property type="match status" value="1"/>
</dbReference>
<name>A0AAD6G7J7_9EURO</name>
<dbReference type="PANTHER" id="PTHR43540:SF1">
    <property type="entry name" value="ISOCHORISMATASE HYDROLASE"/>
    <property type="match status" value="1"/>
</dbReference>
<feature type="domain" description="Isochorismatase-like" evidence="3">
    <location>
        <begin position="11"/>
        <end position="221"/>
    </location>
</feature>
<dbReference type="GO" id="GO:0016787">
    <property type="term" value="F:hydrolase activity"/>
    <property type="evidence" value="ECO:0007669"/>
    <property type="project" value="UniProtKB-KW"/>
</dbReference>
<comment type="similarity">
    <text evidence="1">Belongs to the isochorismatase family.</text>
</comment>
<dbReference type="GeneID" id="81596435"/>
<dbReference type="RefSeq" id="XP_056770299.1">
    <property type="nucleotide sequence ID" value="XM_056906192.1"/>
</dbReference>
<dbReference type="InterPro" id="IPR050272">
    <property type="entry name" value="Isochorismatase-like_hydrls"/>
</dbReference>
<evidence type="ECO:0000313" key="5">
    <source>
        <dbReference type="Proteomes" id="UP001213681"/>
    </source>
</evidence>
<dbReference type="Gene3D" id="3.40.50.850">
    <property type="entry name" value="Isochorismatase-like"/>
    <property type="match status" value="1"/>
</dbReference>
<accession>A0AAD6G7J7</accession>
<dbReference type="PANTHER" id="PTHR43540">
    <property type="entry name" value="PEROXYUREIDOACRYLATE/UREIDOACRYLATE AMIDOHYDROLASE-RELATED"/>
    <property type="match status" value="1"/>
</dbReference>
<evidence type="ECO:0000256" key="1">
    <source>
        <dbReference type="ARBA" id="ARBA00006336"/>
    </source>
</evidence>
<evidence type="ECO:0000259" key="3">
    <source>
        <dbReference type="Pfam" id="PF00857"/>
    </source>
</evidence>
<dbReference type="Proteomes" id="UP001213681">
    <property type="component" value="Unassembled WGS sequence"/>
</dbReference>
<keyword evidence="2" id="KW-0378">Hydrolase</keyword>